<proteinExistence type="predicted"/>
<feature type="region of interest" description="Disordered" evidence="1">
    <location>
        <begin position="1"/>
        <end position="65"/>
    </location>
</feature>
<dbReference type="GO" id="GO:0000981">
    <property type="term" value="F:DNA-binding transcription factor activity, RNA polymerase II-specific"/>
    <property type="evidence" value="ECO:0007669"/>
    <property type="project" value="InterPro"/>
</dbReference>
<evidence type="ECO:0000256" key="1">
    <source>
        <dbReference type="SAM" id="MobiDB-lite"/>
    </source>
</evidence>
<protein>
    <recommendedName>
        <fullName evidence="4">Zn(2)-C6 fungal-type domain-containing protein</fullName>
    </recommendedName>
</protein>
<gene>
    <name evidence="2" type="ORF">NLI96_g10324</name>
</gene>
<organism evidence="2 3">
    <name type="scientific">Meripilus lineatus</name>
    <dbReference type="NCBI Taxonomy" id="2056292"/>
    <lineage>
        <taxon>Eukaryota</taxon>
        <taxon>Fungi</taxon>
        <taxon>Dikarya</taxon>
        <taxon>Basidiomycota</taxon>
        <taxon>Agaricomycotina</taxon>
        <taxon>Agaricomycetes</taxon>
        <taxon>Polyporales</taxon>
        <taxon>Meripilaceae</taxon>
        <taxon>Meripilus</taxon>
    </lineage>
</organism>
<dbReference type="Proteomes" id="UP001212997">
    <property type="component" value="Unassembled WGS sequence"/>
</dbReference>
<comment type="caution">
    <text evidence="2">The sequence shown here is derived from an EMBL/GenBank/DDBJ whole genome shotgun (WGS) entry which is preliminary data.</text>
</comment>
<name>A0AAD5UU54_9APHY</name>
<feature type="compositionally biased region" description="Pro residues" evidence="1">
    <location>
        <begin position="51"/>
        <end position="60"/>
    </location>
</feature>
<accession>A0AAD5UU54</accession>
<feature type="compositionally biased region" description="Low complexity" evidence="1">
    <location>
        <begin position="41"/>
        <end position="50"/>
    </location>
</feature>
<sequence>MSTSPSTSTEHFDQPSGKRRRTTSFSLSNAYPASDNRDMVPAGQQAAPMGHPQPPPPPVHIPKRGARACTNCRKGKNRCEGEVSVFAKFPSILVASTVPLHDGPPPPPGPAYSSIYRLLVVVAN</sequence>
<evidence type="ECO:0000313" key="2">
    <source>
        <dbReference type="EMBL" id="KAJ3477638.1"/>
    </source>
</evidence>
<dbReference type="AlphaFoldDB" id="A0AAD5UU54"/>
<evidence type="ECO:0000313" key="3">
    <source>
        <dbReference type="Proteomes" id="UP001212997"/>
    </source>
</evidence>
<evidence type="ECO:0008006" key="4">
    <source>
        <dbReference type="Google" id="ProtNLM"/>
    </source>
</evidence>
<dbReference type="GO" id="GO:0008270">
    <property type="term" value="F:zinc ion binding"/>
    <property type="evidence" value="ECO:0007669"/>
    <property type="project" value="InterPro"/>
</dbReference>
<dbReference type="SUPFAM" id="SSF57701">
    <property type="entry name" value="Zn2/Cys6 DNA-binding domain"/>
    <property type="match status" value="1"/>
</dbReference>
<dbReference type="InterPro" id="IPR036864">
    <property type="entry name" value="Zn2-C6_fun-type_DNA-bd_sf"/>
</dbReference>
<keyword evidence="3" id="KW-1185">Reference proteome</keyword>
<reference evidence="2" key="1">
    <citation type="submission" date="2022-07" db="EMBL/GenBank/DDBJ databases">
        <title>Genome Sequence of Physisporinus lineatus.</title>
        <authorList>
            <person name="Buettner E."/>
        </authorList>
    </citation>
    <scope>NUCLEOTIDE SEQUENCE</scope>
    <source>
        <strain evidence="2">VT162</strain>
    </source>
</reference>
<dbReference type="EMBL" id="JANAWD010000577">
    <property type="protein sequence ID" value="KAJ3477638.1"/>
    <property type="molecule type" value="Genomic_DNA"/>
</dbReference>